<keyword evidence="9" id="KW-0411">Iron-sulfur</keyword>
<accession>A0A8B7P805</accession>
<dbReference type="Proteomes" id="UP000694843">
    <property type="component" value="Unplaced"/>
</dbReference>
<organism evidence="17 18">
    <name type="scientific">Hyalella azteca</name>
    <name type="common">Amphipod</name>
    <dbReference type="NCBI Taxonomy" id="294128"/>
    <lineage>
        <taxon>Eukaryota</taxon>
        <taxon>Metazoa</taxon>
        <taxon>Ecdysozoa</taxon>
        <taxon>Arthropoda</taxon>
        <taxon>Crustacea</taxon>
        <taxon>Multicrustacea</taxon>
        <taxon>Malacostraca</taxon>
        <taxon>Eumalacostraca</taxon>
        <taxon>Peracarida</taxon>
        <taxon>Amphipoda</taxon>
        <taxon>Senticaudata</taxon>
        <taxon>Talitrida</taxon>
        <taxon>Talitroidea</taxon>
        <taxon>Hyalellidae</taxon>
        <taxon>Hyalella</taxon>
    </lineage>
</organism>
<feature type="compositionally biased region" description="Low complexity" evidence="15">
    <location>
        <begin position="173"/>
        <end position="185"/>
    </location>
</feature>
<dbReference type="EC" id="4.2.99.18" evidence="14"/>
<dbReference type="PANTHER" id="PTHR43286">
    <property type="entry name" value="ENDONUCLEASE III-LIKE PROTEIN 1"/>
    <property type="match status" value="1"/>
</dbReference>
<keyword evidence="17" id="KW-1185">Reference proteome</keyword>
<evidence type="ECO:0000259" key="16">
    <source>
        <dbReference type="SMART" id="SM00478"/>
    </source>
</evidence>
<feature type="compositionally biased region" description="Low complexity" evidence="15">
    <location>
        <begin position="196"/>
        <end position="221"/>
    </location>
</feature>
<comment type="function">
    <text evidence="14">Bifunctional DNA N-glycosylase with associated apurinic/apyrimidinic (AP) lyase function that catalyzes the first step in base excision repair (BER), the primary repair pathway for the repair of oxidative DNA damage. The DNA N-glycosylase activity releases the damaged DNA base from DNA by cleaving the N-glycosidic bond, leaving an AP site. The AP lyase activity cleaves the phosphodiester bond 3' to the AP site by a beta-elimination. Primarily recognizes and repairs oxidative base damage of pyrimidines.</text>
</comment>
<keyword evidence="4" id="KW-0479">Metal-binding</keyword>
<dbReference type="InterPro" id="IPR030841">
    <property type="entry name" value="NTH1"/>
</dbReference>
<dbReference type="OrthoDB" id="2099276at2759"/>
<dbReference type="InterPro" id="IPR011257">
    <property type="entry name" value="DNA_glycosylase"/>
</dbReference>
<dbReference type="HAMAP" id="MF_03183">
    <property type="entry name" value="Endonuclease_III_Nth"/>
    <property type="match status" value="1"/>
</dbReference>
<dbReference type="EC" id="3.2.2.-" evidence="14"/>
<keyword evidence="3" id="KW-0004">4Fe-4S</keyword>
<dbReference type="SMART" id="SM00525">
    <property type="entry name" value="FES"/>
    <property type="match status" value="1"/>
</dbReference>
<dbReference type="InterPro" id="IPR003265">
    <property type="entry name" value="HhH-GPD_domain"/>
</dbReference>
<keyword evidence="10 14" id="KW-0234">DNA repair</keyword>
<feature type="domain" description="HhH-GPD" evidence="16">
    <location>
        <begin position="283"/>
        <end position="433"/>
    </location>
</feature>
<dbReference type="InterPro" id="IPR023170">
    <property type="entry name" value="HhH_base_excis_C"/>
</dbReference>
<dbReference type="GO" id="GO:0006289">
    <property type="term" value="P:nucleotide-excision repair"/>
    <property type="evidence" value="ECO:0007669"/>
    <property type="project" value="TreeGrafter"/>
</dbReference>
<keyword evidence="11 14" id="KW-0456">Lyase</keyword>
<dbReference type="InterPro" id="IPR004036">
    <property type="entry name" value="Endonuclease-III-like_CS2"/>
</dbReference>
<dbReference type="PROSITE" id="PS01155">
    <property type="entry name" value="ENDONUCLEASE_III_2"/>
    <property type="match status" value="1"/>
</dbReference>
<evidence type="ECO:0000256" key="7">
    <source>
        <dbReference type="ARBA" id="ARBA00022946"/>
    </source>
</evidence>
<dbReference type="SUPFAM" id="SSF48150">
    <property type="entry name" value="DNA-glycosylase"/>
    <property type="match status" value="1"/>
</dbReference>
<evidence type="ECO:0000313" key="18">
    <source>
        <dbReference type="RefSeq" id="XP_018021952.1"/>
    </source>
</evidence>
<reference evidence="18" key="1">
    <citation type="submission" date="2025-08" db="UniProtKB">
        <authorList>
            <consortium name="RefSeq"/>
        </authorList>
    </citation>
    <scope>IDENTIFICATION</scope>
    <source>
        <tissue evidence="18">Whole organism</tissue>
    </source>
</reference>
<dbReference type="InterPro" id="IPR003651">
    <property type="entry name" value="Endonuclease3_FeS-loop_motif"/>
</dbReference>
<dbReference type="PANTHER" id="PTHR43286:SF1">
    <property type="entry name" value="ENDONUCLEASE III-LIKE PROTEIN 1"/>
    <property type="match status" value="1"/>
</dbReference>
<dbReference type="RefSeq" id="XP_018021952.1">
    <property type="nucleotide sequence ID" value="XM_018166463.2"/>
</dbReference>
<feature type="region of interest" description="Disordered" evidence="15">
    <location>
        <begin position="173"/>
        <end position="232"/>
    </location>
</feature>
<feature type="region of interest" description="Disordered" evidence="15">
    <location>
        <begin position="1"/>
        <end position="41"/>
    </location>
</feature>
<comment type="catalytic activity">
    <reaction evidence="13 14">
        <text>2'-deoxyribonucleotide-(2'-deoxyribose 5'-phosphate)-2'-deoxyribonucleotide-DNA = a 3'-end 2'-deoxyribonucleotide-(2,3-dehydro-2,3-deoxyribose 5'-phosphate)-DNA + a 5'-end 5'-phospho-2'-deoxyribonucleoside-DNA + H(+)</text>
        <dbReference type="Rhea" id="RHEA:66592"/>
        <dbReference type="Rhea" id="RHEA-COMP:13180"/>
        <dbReference type="Rhea" id="RHEA-COMP:16897"/>
        <dbReference type="Rhea" id="RHEA-COMP:17067"/>
        <dbReference type="ChEBI" id="CHEBI:15378"/>
        <dbReference type="ChEBI" id="CHEBI:136412"/>
        <dbReference type="ChEBI" id="CHEBI:157695"/>
        <dbReference type="ChEBI" id="CHEBI:167181"/>
        <dbReference type="EC" id="4.2.99.18"/>
    </reaction>
</comment>
<keyword evidence="7" id="KW-0809">Transit peptide</keyword>
<dbReference type="FunFam" id="1.10.1670.10:FF:000003">
    <property type="entry name" value="Endonuclease III homolog"/>
    <property type="match status" value="1"/>
</dbReference>
<comment type="cofactor">
    <cofactor evidence="1">
        <name>[4Fe-4S] cluster</name>
        <dbReference type="ChEBI" id="CHEBI:49883"/>
    </cofactor>
</comment>
<keyword evidence="14" id="KW-0539">Nucleus</keyword>
<dbReference type="GO" id="GO:0140078">
    <property type="term" value="F:class I DNA-(apurinic or apyrimidinic site) endonuclease activity"/>
    <property type="evidence" value="ECO:0007669"/>
    <property type="project" value="UniProtKB-EC"/>
</dbReference>
<dbReference type="CTD" id="4913"/>
<dbReference type="GeneID" id="108678117"/>
<name>A0A8B7P805_HYAAZ</name>
<evidence type="ECO:0000256" key="2">
    <source>
        <dbReference type="ARBA" id="ARBA00008343"/>
    </source>
</evidence>
<dbReference type="GO" id="GO:0051539">
    <property type="term" value="F:4 iron, 4 sulfur cluster binding"/>
    <property type="evidence" value="ECO:0007669"/>
    <property type="project" value="UniProtKB-KW"/>
</dbReference>
<evidence type="ECO:0000256" key="5">
    <source>
        <dbReference type="ARBA" id="ARBA00022763"/>
    </source>
</evidence>
<evidence type="ECO:0000256" key="15">
    <source>
        <dbReference type="SAM" id="MobiDB-lite"/>
    </source>
</evidence>
<comment type="subcellular location">
    <subcellularLocation>
        <location evidence="14">Nucleus</location>
    </subcellularLocation>
    <subcellularLocation>
        <location evidence="14">Mitochondrion</location>
    </subcellularLocation>
</comment>
<evidence type="ECO:0000256" key="13">
    <source>
        <dbReference type="ARBA" id="ARBA00044632"/>
    </source>
</evidence>
<proteinExistence type="inferred from homology"/>
<feature type="region of interest" description="Disordered" evidence="15">
    <location>
        <begin position="456"/>
        <end position="478"/>
    </location>
</feature>
<dbReference type="GO" id="GO:0005634">
    <property type="term" value="C:nucleus"/>
    <property type="evidence" value="ECO:0007669"/>
    <property type="project" value="UniProtKB-SubCell"/>
</dbReference>
<evidence type="ECO:0000256" key="3">
    <source>
        <dbReference type="ARBA" id="ARBA00022485"/>
    </source>
</evidence>
<dbReference type="GO" id="GO:0006285">
    <property type="term" value="P:base-excision repair, AP site formation"/>
    <property type="evidence" value="ECO:0007669"/>
    <property type="project" value="UniProtKB-UniRule"/>
</dbReference>
<evidence type="ECO:0000256" key="1">
    <source>
        <dbReference type="ARBA" id="ARBA00001966"/>
    </source>
</evidence>
<keyword evidence="6 14" id="KW-0378">Hydrolase</keyword>
<dbReference type="Pfam" id="PF00633">
    <property type="entry name" value="HHH"/>
    <property type="match status" value="1"/>
</dbReference>
<comment type="caution">
    <text evidence="14">Lacks conserved residue(s) required for the propagation of feature annotation.</text>
</comment>
<evidence type="ECO:0000256" key="10">
    <source>
        <dbReference type="ARBA" id="ARBA00023204"/>
    </source>
</evidence>
<dbReference type="Gene3D" id="1.10.340.30">
    <property type="entry name" value="Hypothetical protein, domain 2"/>
    <property type="match status" value="1"/>
</dbReference>
<gene>
    <name evidence="18" type="primary">LOC108678117</name>
    <name evidence="14" type="synonym">NTH1</name>
</gene>
<dbReference type="CDD" id="cd00056">
    <property type="entry name" value="ENDO3c"/>
    <property type="match status" value="1"/>
</dbReference>
<evidence type="ECO:0000256" key="11">
    <source>
        <dbReference type="ARBA" id="ARBA00023239"/>
    </source>
</evidence>
<dbReference type="GO" id="GO:0046872">
    <property type="term" value="F:metal ion binding"/>
    <property type="evidence" value="ECO:0007669"/>
    <property type="project" value="UniProtKB-KW"/>
</dbReference>
<dbReference type="AlphaFoldDB" id="A0A8B7P805"/>
<feature type="compositionally biased region" description="Basic and acidic residues" evidence="15">
    <location>
        <begin position="467"/>
        <end position="478"/>
    </location>
</feature>
<evidence type="ECO:0000256" key="12">
    <source>
        <dbReference type="ARBA" id="ARBA00023295"/>
    </source>
</evidence>
<keyword evidence="12 14" id="KW-0326">Glycosidase</keyword>
<dbReference type="GO" id="GO:0005739">
    <property type="term" value="C:mitochondrion"/>
    <property type="evidence" value="ECO:0007669"/>
    <property type="project" value="UniProtKB-SubCell"/>
</dbReference>
<dbReference type="KEGG" id="hazt:108678117"/>
<dbReference type="InterPro" id="IPR000445">
    <property type="entry name" value="HhH_motif"/>
</dbReference>
<evidence type="ECO:0000256" key="6">
    <source>
        <dbReference type="ARBA" id="ARBA00022801"/>
    </source>
</evidence>
<evidence type="ECO:0000256" key="14">
    <source>
        <dbReference type="HAMAP-Rule" id="MF_03183"/>
    </source>
</evidence>
<feature type="compositionally biased region" description="Polar residues" evidence="15">
    <location>
        <begin position="186"/>
        <end position="195"/>
    </location>
</feature>
<dbReference type="Pfam" id="PF00730">
    <property type="entry name" value="HhH-GPD"/>
    <property type="match status" value="1"/>
</dbReference>
<evidence type="ECO:0000256" key="4">
    <source>
        <dbReference type="ARBA" id="ARBA00022723"/>
    </source>
</evidence>
<dbReference type="GO" id="GO:0003677">
    <property type="term" value="F:DNA binding"/>
    <property type="evidence" value="ECO:0007669"/>
    <property type="project" value="UniProtKB-UniRule"/>
</dbReference>
<keyword evidence="8" id="KW-0408">Iron</keyword>
<evidence type="ECO:0000256" key="9">
    <source>
        <dbReference type="ARBA" id="ARBA00023014"/>
    </source>
</evidence>
<dbReference type="SMART" id="SM00478">
    <property type="entry name" value="ENDO3c"/>
    <property type="match status" value="1"/>
</dbReference>
<comment type="similarity">
    <text evidence="2 14">Belongs to the Nth/MutY family.</text>
</comment>
<protein>
    <recommendedName>
        <fullName evidence="14">Endonuclease III homolog</fullName>
        <ecNumber evidence="14">3.2.2.-</ecNumber>
        <ecNumber evidence="14">4.2.99.18</ecNumber>
    </recommendedName>
    <alternativeName>
        <fullName evidence="14">Bifunctional DNA N-glycosylase/DNA-(apurinic or apyrimidinic site) lyase</fullName>
        <shortName evidence="14">DNA glycosylase/AP lyase</shortName>
    </alternativeName>
</protein>
<dbReference type="GO" id="GO:0000703">
    <property type="term" value="F:oxidized pyrimidine nucleobase lesion DNA N-glycosylase activity"/>
    <property type="evidence" value="ECO:0007669"/>
    <property type="project" value="UniProtKB-UniRule"/>
</dbReference>
<evidence type="ECO:0000313" key="17">
    <source>
        <dbReference type="Proteomes" id="UP000694843"/>
    </source>
</evidence>
<evidence type="ECO:0000256" key="8">
    <source>
        <dbReference type="ARBA" id="ARBA00023004"/>
    </source>
</evidence>
<keyword evidence="5 14" id="KW-0227">DNA damage</keyword>
<dbReference type="Gene3D" id="1.10.1670.10">
    <property type="entry name" value="Helix-hairpin-Helix base-excision DNA repair enzymes (C-terminal)"/>
    <property type="match status" value="1"/>
</dbReference>
<dbReference type="FunFam" id="1.10.340.30:FF:000005">
    <property type="entry name" value="Endonuclease III-like protein 1"/>
    <property type="match status" value="1"/>
</dbReference>
<keyword evidence="14" id="KW-0496">Mitochondrion</keyword>
<feature type="compositionally biased region" description="Polar residues" evidence="15">
    <location>
        <begin position="13"/>
        <end position="22"/>
    </location>
</feature>
<sequence>MNTRSGVAKLPSTLRQASARTSRGSRKPTPTAGGGISTYSSPYFSSDSGLLVSQDGKTTDNLSVDVSRELCSTSAERNKVCGVKGAENACQADSSFVMTKGKKSLSKSKPYAVVSLRSRKNDDKEPIPSIENSVGALQESLTQPDGNATAPLSILSSLDYPCSSLLGSSSNIIGQNSSSSSSLTSHNVNAPSDSLSNKSSRTFTKSSTRSPTSSNARGPSKSPRKVPPPKVSPPVYWQSVLSNIRTMRAARDAPVDTMGSDQCGDKLTSPEVRRFHVLVSLMLSSQTKDEVTYAAMQRLRQRGLTVSQILELRPDELGLLIRPVGFWKKKVVYLQETCKILASKYNSDIPDTIEGLCALPGVGPKMAHLCMEIAWGKVTGIGVDTHVHRISNRLGWTGEGTKTPEGTRKALEDWLPRELWSEVNLLLVGFGQQICLPIHPKCNGCLNKDLCPYGRRSSQSTSQKSPKHGDVNAKKSEQ</sequence>